<protein>
    <submittedName>
        <fullName evidence="2">Protein kinase domain-containing protein</fullName>
    </submittedName>
</protein>
<evidence type="ECO:0000313" key="2">
    <source>
        <dbReference type="EMBL" id="KAK5968075.1"/>
    </source>
</evidence>
<dbReference type="Proteomes" id="UP001331761">
    <property type="component" value="Unassembled WGS sequence"/>
</dbReference>
<dbReference type="SUPFAM" id="SSF56112">
    <property type="entry name" value="Protein kinase-like (PK-like)"/>
    <property type="match status" value="1"/>
</dbReference>
<keyword evidence="2" id="KW-0418">Kinase</keyword>
<dbReference type="InterPro" id="IPR011009">
    <property type="entry name" value="Kinase-like_dom_sf"/>
</dbReference>
<reference evidence="2 3" key="1">
    <citation type="submission" date="2019-10" db="EMBL/GenBank/DDBJ databases">
        <title>Assembly and Annotation for the nematode Trichostrongylus colubriformis.</title>
        <authorList>
            <person name="Martin J."/>
        </authorList>
    </citation>
    <scope>NUCLEOTIDE SEQUENCE [LARGE SCALE GENOMIC DNA]</scope>
    <source>
        <strain evidence="2">G859</strain>
        <tissue evidence="2">Whole worm</tissue>
    </source>
</reference>
<dbReference type="GO" id="GO:0004672">
    <property type="term" value="F:protein kinase activity"/>
    <property type="evidence" value="ECO:0007669"/>
    <property type="project" value="InterPro"/>
</dbReference>
<feature type="domain" description="Protein kinase" evidence="1">
    <location>
        <begin position="44"/>
        <end position="363"/>
    </location>
</feature>
<dbReference type="PANTHER" id="PTHR11909">
    <property type="entry name" value="CASEIN KINASE-RELATED"/>
    <property type="match status" value="1"/>
</dbReference>
<dbReference type="InterPro" id="IPR050235">
    <property type="entry name" value="CK1_Ser-Thr_kinase"/>
</dbReference>
<keyword evidence="2" id="KW-0808">Transferase</keyword>
<dbReference type="EMBL" id="WIXE01021777">
    <property type="protein sequence ID" value="KAK5968075.1"/>
    <property type="molecule type" value="Genomic_DNA"/>
</dbReference>
<dbReference type="InterPro" id="IPR000719">
    <property type="entry name" value="Prot_kinase_dom"/>
</dbReference>
<dbReference type="GO" id="GO:0005524">
    <property type="term" value="F:ATP binding"/>
    <property type="evidence" value="ECO:0007669"/>
    <property type="project" value="InterPro"/>
</dbReference>
<keyword evidence="3" id="KW-1185">Reference proteome</keyword>
<evidence type="ECO:0000313" key="3">
    <source>
        <dbReference type="Proteomes" id="UP001331761"/>
    </source>
</evidence>
<proteinExistence type="predicted"/>
<dbReference type="AlphaFoldDB" id="A0AAN8F082"/>
<comment type="caution">
    <text evidence="2">The sequence shown here is derived from an EMBL/GenBank/DDBJ whole genome shotgun (WGS) entry which is preliminary data.</text>
</comment>
<name>A0AAN8F082_TRICO</name>
<sequence>MAKCSAENAKRTMSDMKDVSTEYPDDIRLLNFGEQIVTDTNEKFSIMDALVMASHGMLMRVEKCDDGKLLCAKIQANKITRKQYPGDFNKEIRALELMKMKKVENKFLPRLWGKGKTEDLTFYITDHVGQTLQRQLRRYKIGTTSAFRICRYIIEAMKTIHELGLVHGNIRPSSILVGAPHERNVVRLFGFQFSTEHPKKPNDTEQIGYPLDRYTPRAVHKGERVKPKHDLEMYIYLMYELTIGLPWRNANSLKELVSGKDTFWKKYFEQNWGRIPAIIRDKGFDIDKEKEIKIEYIAIEHELDDLLQMLPPAPCFEWEGAQALATQPQRKGPTLITPLDIGVTKGQSRTVVERCEAVLQPDL</sequence>
<evidence type="ECO:0000259" key="1">
    <source>
        <dbReference type="PROSITE" id="PS50011"/>
    </source>
</evidence>
<dbReference type="PROSITE" id="PS50011">
    <property type="entry name" value="PROTEIN_KINASE_DOM"/>
    <property type="match status" value="1"/>
</dbReference>
<gene>
    <name evidence="2" type="ORF">GCK32_012782</name>
</gene>
<dbReference type="SMART" id="SM00220">
    <property type="entry name" value="S_TKc"/>
    <property type="match status" value="1"/>
</dbReference>
<organism evidence="2 3">
    <name type="scientific">Trichostrongylus colubriformis</name>
    <name type="common">Black scour worm</name>
    <dbReference type="NCBI Taxonomy" id="6319"/>
    <lineage>
        <taxon>Eukaryota</taxon>
        <taxon>Metazoa</taxon>
        <taxon>Ecdysozoa</taxon>
        <taxon>Nematoda</taxon>
        <taxon>Chromadorea</taxon>
        <taxon>Rhabditida</taxon>
        <taxon>Rhabditina</taxon>
        <taxon>Rhabditomorpha</taxon>
        <taxon>Strongyloidea</taxon>
        <taxon>Trichostrongylidae</taxon>
        <taxon>Trichostrongylus</taxon>
    </lineage>
</organism>
<accession>A0AAN8F082</accession>
<dbReference type="Gene3D" id="1.10.510.10">
    <property type="entry name" value="Transferase(Phosphotransferase) domain 1"/>
    <property type="match status" value="1"/>
</dbReference>